<keyword evidence="3" id="KW-1185">Reference proteome</keyword>
<reference evidence="2 3" key="1">
    <citation type="journal article" date="2016" name="Mol. Biol. Evol.">
        <title>Comparative Genomics of Early-Diverging Mushroom-Forming Fungi Provides Insights into the Origins of Lignocellulose Decay Capabilities.</title>
        <authorList>
            <person name="Nagy L.G."/>
            <person name="Riley R."/>
            <person name="Tritt A."/>
            <person name="Adam C."/>
            <person name="Daum C."/>
            <person name="Floudas D."/>
            <person name="Sun H."/>
            <person name="Yadav J.S."/>
            <person name="Pangilinan J."/>
            <person name="Larsson K.H."/>
            <person name="Matsuura K."/>
            <person name="Barry K."/>
            <person name="Labutti K."/>
            <person name="Kuo R."/>
            <person name="Ohm R.A."/>
            <person name="Bhattacharya S.S."/>
            <person name="Shirouzu T."/>
            <person name="Yoshinaga Y."/>
            <person name="Martin F.M."/>
            <person name="Grigoriev I.V."/>
            <person name="Hibbett D.S."/>
        </authorList>
    </citation>
    <scope>NUCLEOTIDE SEQUENCE [LARGE SCALE GENOMIC DNA]</scope>
    <source>
        <strain evidence="2 3">CBS 109695</strain>
    </source>
</reference>
<dbReference type="AlphaFoldDB" id="A0A166QT30"/>
<dbReference type="STRING" id="436010.A0A166QT30"/>
<gene>
    <name evidence="2" type="ORF">FIBSPDRAFT_730771</name>
</gene>
<dbReference type="Proteomes" id="UP000076532">
    <property type="component" value="Unassembled WGS sequence"/>
</dbReference>
<evidence type="ECO:0000313" key="3">
    <source>
        <dbReference type="Proteomes" id="UP000076532"/>
    </source>
</evidence>
<evidence type="ECO:0000313" key="2">
    <source>
        <dbReference type="EMBL" id="KZP27505.1"/>
    </source>
</evidence>
<name>A0A166QT30_9AGAM</name>
<protein>
    <recommendedName>
        <fullName evidence="1">MULE transposase domain-containing protein</fullName>
    </recommendedName>
</protein>
<organism evidence="2 3">
    <name type="scientific">Athelia psychrophila</name>
    <dbReference type="NCBI Taxonomy" id="1759441"/>
    <lineage>
        <taxon>Eukaryota</taxon>
        <taxon>Fungi</taxon>
        <taxon>Dikarya</taxon>
        <taxon>Basidiomycota</taxon>
        <taxon>Agaricomycotina</taxon>
        <taxon>Agaricomycetes</taxon>
        <taxon>Agaricomycetidae</taxon>
        <taxon>Atheliales</taxon>
        <taxon>Atheliaceae</taxon>
        <taxon>Athelia</taxon>
    </lineage>
</organism>
<dbReference type="EMBL" id="KV417508">
    <property type="protein sequence ID" value="KZP27505.1"/>
    <property type="molecule type" value="Genomic_DNA"/>
</dbReference>
<dbReference type="OrthoDB" id="2422225at2759"/>
<evidence type="ECO:0000259" key="1">
    <source>
        <dbReference type="Pfam" id="PF10551"/>
    </source>
</evidence>
<dbReference type="Pfam" id="PF10551">
    <property type="entry name" value="MULE"/>
    <property type="match status" value="1"/>
</dbReference>
<sequence length="409" mass="47008">MQIEIGRLAMNPSQRSAIGQIYSGNKELSLVFSEGSVSEQAEAQSFLRLHGLDLEARSDLESRWNIQWSTRWSLKTGSDTRRRSLYQWRNPYEYTGCMAHLEVTEREGNGAVTRIVGVGEHNTECTQSVMARVPAIPLHPHVYEVALAQLQQGASISVIQSTNMDMLRSRSYRGMSSHHQTATSNVRYNFMPTDTCHLYRLYNKSHGVDVTIPPEHNLNDWLDPSSPSFRQEIHDAIFHYAARTEKGERLKVCISTPDMDDAAWKYAHGRQLILDGTFGVCSSRLLLFIAMGIDEEGKGVPLAFFLFSAPTGNKATHAGYNREILRELLTSWRGHLSRGRPTLFRPLVAITDTDTKERSALLDVWPELWLILCRFHVRQCWTNHRKKLFKEMNFWQQYFLHRLLDIEVR</sequence>
<proteinExistence type="predicted"/>
<accession>A0A166QT30</accession>
<feature type="domain" description="MULE transposase" evidence="1">
    <location>
        <begin position="272"/>
        <end position="378"/>
    </location>
</feature>
<dbReference type="InterPro" id="IPR018289">
    <property type="entry name" value="MULE_transposase_dom"/>
</dbReference>